<proteinExistence type="predicted"/>
<dbReference type="EMBL" id="LR796316">
    <property type="protein sequence ID" value="CAB4136285.1"/>
    <property type="molecule type" value="Genomic_DNA"/>
</dbReference>
<protein>
    <submittedName>
        <fullName evidence="2">Uncharacterized protein</fullName>
    </submittedName>
</protein>
<evidence type="ECO:0000313" key="1">
    <source>
        <dbReference type="EMBL" id="CAB4136285.1"/>
    </source>
</evidence>
<dbReference type="EMBL" id="LR796829">
    <property type="protein sequence ID" value="CAB4168750.1"/>
    <property type="molecule type" value="Genomic_DNA"/>
</dbReference>
<reference evidence="2" key="1">
    <citation type="submission" date="2020-04" db="EMBL/GenBank/DDBJ databases">
        <authorList>
            <person name="Chiriac C."/>
            <person name="Salcher M."/>
            <person name="Ghai R."/>
            <person name="Kavagutti S V."/>
        </authorList>
    </citation>
    <scope>NUCLEOTIDE SEQUENCE</scope>
</reference>
<name>A0A6J5PA43_9CAUD</name>
<accession>A0A6J5PA43</accession>
<evidence type="ECO:0000313" key="2">
    <source>
        <dbReference type="EMBL" id="CAB4168750.1"/>
    </source>
</evidence>
<sequence length="125" mass="14593">MKINPHLSITKQKQRNMNYKLKVKETNNKTAKYHYQVINENGEVITERKSNREYVACTINGEYFFGRFDLIGKGDHGRALKHYAHEVNCTEAQYNACDLSKRITYQEYKTNVVKRSIEIGTIATK</sequence>
<organism evidence="2">
    <name type="scientific">uncultured Caudovirales phage</name>
    <dbReference type="NCBI Taxonomy" id="2100421"/>
    <lineage>
        <taxon>Viruses</taxon>
        <taxon>Duplodnaviria</taxon>
        <taxon>Heunggongvirae</taxon>
        <taxon>Uroviricota</taxon>
        <taxon>Caudoviricetes</taxon>
        <taxon>Peduoviridae</taxon>
        <taxon>Maltschvirus</taxon>
        <taxon>Maltschvirus maltsch</taxon>
    </lineage>
</organism>
<gene>
    <name evidence="1" type="ORF">UFOVP302_47</name>
    <name evidence="2" type="ORF">UFOVP579_47</name>
</gene>